<dbReference type="InterPro" id="IPR048444">
    <property type="entry name" value="DNMK"/>
</dbReference>
<keyword evidence="2" id="KW-1185">Reference proteome</keyword>
<evidence type="ECO:0008006" key="3">
    <source>
        <dbReference type="Google" id="ProtNLM"/>
    </source>
</evidence>
<dbReference type="RefSeq" id="WP_210303214.1">
    <property type="nucleotide sequence ID" value="NZ_JACIFV010000009.1"/>
</dbReference>
<comment type="caution">
    <text evidence="1">The sequence shown here is derived from an EMBL/GenBank/DDBJ whole genome shotgun (WGS) entry which is preliminary data.</text>
</comment>
<dbReference type="Pfam" id="PF21448">
    <property type="entry name" value="DNMK"/>
    <property type="match status" value="1"/>
</dbReference>
<sequence length="230" mass="24799">MTENQVPAWTPAGELTAVPASNDNVPSELRALGAAIGKHESSDSPQQNISAANDNFPPVVAFTGQAGAGKSTATRYLVEQHDYTLVKFAGPLKDMMRAIGLAEDQIEGDLKETPTRLLQGKTPRHAMQALGTEWGRDLIGKDFWTFLWEHRALQVIDAGGRVVTDDCRFPNEAQLIRRLGGDIYKIAGRGGIAGDHVSERGCGDQDLVIANAGAVAELHGKIEEALRRYG</sequence>
<dbReference type="Proteomes" id="UP000524492">
    <property type="component" value="Unassembled WGS sequence"/>
</dbReference>
<dbReference type="Gene3D" id="3.40.50.300">
    <property type="entry name" value="P-loop containing nucleotide triphosphate hydrolases"/>
    <property type="match status" value="1"/>
</dbReference>
<protein>
    <recommendedName>
        <fullName evidence="3">Deoxynucleotide monophosphate kinase</fullName>
    </recommendedName>
</protein>
<dbReference type="EMBL" id="JACIFV010000009">
    <property type="protein sequence ID" value="MBB4192832.1"/>
    <property type="molecule type" value="Genomic_DNA"/>
</dbReference>
<reference evidence="1 2" key="1">
    <citation type="submission" date="2020-08" db="EMBL/GenBank/DDBJ databases">
        <title>Genomic Encyclopedia of Type Strains, Phase IV (KMG-V): Genome sequencing to study the core and pangenomes of soil and plant-associated prokaryotes.</title>
        <authorList>
            <person name="Whitman W."/>
        </authorList>
    </citation>
    <scope>NUCLEOTIDE SEQUENCE [LARGE SCALE GENOMIC DNA]</scope>
    <source>
        <strain evidence="1 2">SEMIA 4074</strain>
    </source>
</reference>
<dbReference type="AlphaFoldDB" id="A0A7W6MHX1"/>
<proteinExistence type="predicted"/>
<dbReference type="SUPFAM" id="SSF52540">
    <property type="entry name" value="P-loop containing nucleoside triphosphate hydrolases"/>
    <property type="match status" value="1"/>
</dbReference>
<evidence type="ECO:0000313" key="2">
    <source>
        <dbReference type="Proteomes" id="UP000524492"/>
    </source>
</evidence>
<name>A0A7W6MHX1_9HYPH</name>
<accession>A0A7W6MHX1</accession>
<gene>
    <name evidence="1" type="ORF">GGD53_002992</name>
</gene>
<organism evidence="1 2">
    <name type="scientific">Rhizobium aethiopicum</name>
    <dbReference type="NCBI Taxonomy" id="1138170"/>
    <lineage>
        <taxon>Bacteria</taxon>
        <taxon>Pseudomonadati</taxon>
        <taxon>Pseudomonadota</taxon>
        <taxon>Alphaproteobacteria</taxon>
        <taxon>Hyphomicrobiales</taxon>
        <taxon>Rhizobiaceae</taxon>
        <taxon>Rhizobium/Agrobacterium group</taxon>
        <taxon>Rhizobium</taxon>
    </lineage>
</organism>
<evidence type="ECO:0000313" key="1">
    <source>
        <dbReference type="EMBL" id="MBB4192832.1"/>
    </source>
</evidence>
<dbReference type="InterPro" id="IPR027417">
    <property type="entry name" value="P-loop_NTPase"/>
</dbReference>